<dbReference type="Proteomes" id="UP000325755">
    <property type="component" value="Chromosome"/>
</dbReference>
<dbReference type="OrthoDB" id="367448at2"/>
<gene>
    <name evidence="2" type="ORF">F6R98_08695</name>
</gene>
<dbReference type="PANTHER" id="PTHR43316">
    <property type="entry name" value="HYDROLASE, HALOACID DELAHOGENASE-RELATED"/>
    <property type="match status" value="1"/>
</dbReference>
<evidence type="ECO:0000313" key="2">
    <source>
        <dbReference type="EMBL" id="QFY42694.1"/>
    </source>
</evidence>
<dbReference type="InterPro" id="IPR006439">
    <property type="entry name" value="HAD-SF_hydro_IA"/>
</dbReference>
<dbReference type="FunCoup" id="A0A5Q0BKF7">
    <property type="interactions" value="169"/>
</dbReference>
<dbReference type="InParanoid" id="A0A5Q0BKF7"/>
<dbReference type="Gene3D" id="1.20.120.1600">
    <property type="match status" value="1"/>
</dbReference>
<organism evidence="2 3">
    <name type="scientific">Candidatus Methylospira mobilis</name>
    <dbReference type="NCBI Taxonomy" id="1808979"/>
    <lineage>
        <taxon>Bacteria</taxon>
        <taxon>Pseudomonadati</taxon>
        <taxon>Pseudomonadota</taxon>
        <taxon>Gammaproteobacteria</taxon>
        <taxon>Methylococcales</taxon>
        <taxon>Methylococcaceae</taxon>
        <taxon>Candidatus Methylospira</taxon>
    </lineage>
</organism>
<reference evidence="2 3" key="1">
    <citation type="submission" date="2019-09" db="EMBL/GenBank/DDBJ databases">
        <title>Ecophysiology of the spiral-shaped methanotroph Methylospira mobilis as revealed by the complete genome sequence.</title>
        <authorList>
            <person name="Oshkin I.Y."/>
            <person name="Dedysh S.N."/>
            <person name="Miroshnikov K."/>
            <person name="Danilova O.V."/>
            <person name="Hakobyan A."/>
            <person name="Liesack W."/>
        </authorList>
    </citation>
    <scope>NUCLEOTIDE SEQUENCE [LARGE SCALE GENOMIC DNA]</scope>
    <source>
        <strain evidence="2 3">Shm1</strain>
    </source>
</reference>
<name>A0A5Q0BKF7_9GAMM</name>
<accession>A0A5Q0BKF7</accession>
<keyword evidence="1 2" id="KW-0378">Hydrolase</keyword>
<dbReference type="NCBIfam" id="TIGR01549">
    <property type="entry name" value="HAD-SF-IA-v1"/>
    <property type="match status" value="1"/>
</dbReference>
<dbReference type="SFLD" id="SFLDS00003">
    <property type="entry name" value="Haloacid_Dehalogenase"/>
    <property type="match status" value="1"/>
</dbReference>
<keyword evidence="3" id="KW-1185">Reference proteome</keyword>
<evidence type="ECO:0000313" key="3">
    <source>
        <dbReference type="Proteomes" id="UP000325755"/>
    </source>
</evidence>
<dbReference type="AlphaFoldDB" id="A0A5Q0BKF7"/>
<dbReference type="KEGG" id="mmob:F6R98_08695"/>
<evidence type="ECO:0000256" key="1">
    <source>
        <dbReference type="ARBA" id="ARBA00022801"/>
    </source>
</evidence>
<dbReference type="InterPro" id="IPR023214">
    <property type="entry name" value="HAD_sf"/>
</dbReference>
<dbReference type="SUPFAM" id="SSF56784">
    <property type="entry name" value="HAD-like"/>
    <property type="match status" value="1"/>
</dbReference>
<protein>
    <submittedName>
        <fullName evidence="2">HAD family hydrolase</fullName>
    </submittedName>
</protein>
<dbReference type="NCBIfam" id="TIGR01509">
    <property type="entry name" value="HAD-SF-IA-v3"/>
    <property type="match status" value="1"/>
</dbReference>
<dbReference type="GO" id="GO:0016787">
    <property type="term" value="F:hydrolase activity"/>
    <property type="evidence" value="ECO:0007669"/>
    <property type="project" value="UniProtKB-KW"/>
</dbReference>
<dbReference type="InterPro" id="IPR051540">
    <property type="entry name" value="S-2-haloacid_dehalogenase"/>
</dbReference>
<dbReference type="Gene3D" id="3.40.50.1000">
    <property type="entry name" value="HAD superfamily/HAD-like"/>
    <property type="match status" value="1"/>
</dbReference>
<sequence length="231" mass="25266">MMASMGAMSKPFPAIVSFDIDDTLIDFSAMLSGALSAVARQLEARSGQRISVSRLQEARNGVASEIDFADAHFEVIRRESFRRVLAEIGSDGDAGDLWQVWQTYRASNYPLYPDVIPALQWLQSSGMKIVAASNGNTDLRNSSIFPFFDALYYSEALGSRKPAIDFFHGVARGMGVRPAEILHIGDSFREDFQGADAAGMRAVWLNRSRTASVDGTLTIFSLNEIAGVLVD</sequence>
<dbReference type="Pfam" id="PF00702">
    <property type="entry name" value="Hydrolase"/>
    <property type="match status" value="1"/>
</dbReference>
<dbReference type="InterPro" id="IPR036412">
    <property type="entry name" value="HAD-like_sf"/>
</dbReference>
<dbReference type="EMBL" id="CP044205">
    <property type="protein sequence ID" value="QFY42694.1"/>
    <property type="molecule type" value="Genomic_DNA"/>
</dbReference>
<dbReference type="SFLD" id="SFLDG01129">
    <property type="entry name" value="C1.5:_HAD__Beta-PGM__Phosphata"/>
    <property type="match status" value="1"/>
</dbReference>
<proteinExistence type="predicted"/>